<feature type="transmembrane region" description="Helical" evidence="5">
    <location>
        <begin position="46"/>
        <end position="71"/>
    </location>
</feature>
<protein>
    <recommendedName>
        <fullName evidence="6">Methylamine utilisation protein MauE domain-containing protein</fullName>
    </recommendedName>
</protein>
<keyword evidence="4 5" id="KW-0472">Membrane</keyword>
<evidence type="ECO:0000256" key="1">
    <source>
        <dbReference type="ARBA" id="ARBA00004141"/>
    </source>
</evidence>
<name>A0A4Q9YX23_9FLAO</name>
<dbReference type="OrthoDB" id="673785at2"/>
<sequence length="511" mass="57754">MKPHPALKNNFVYTVAMLYILLFSYAAMSKLLDFQNFQIQLGQSPLLSAFAAPVSVAVPVAEFILVLLLMFKKSRLIGLYGSFVLMTMFSAYIVIILNFSSFTPCSCGGILEKMSWTQHLIFNIVFVVIAAIAIIVQSATRGTYGFLTMLFTSGIVVITVLFLMSEDIIQHRNNFVRRLPEQFPQEHDIDLGFNSYYFAGTANGKIYLGNVTAPLLLTEIDAALQHKKEIVIKLNNLNFPFRALHLNVYPKYFFASDGTVPVIFRGKTGQWSAQQQHGITPRFTNPVFTDSVATAFRTDKQNGENILGAYSQSANNLILNPSLLQKQIDGVFDTDGMLNYDPFTNQLVYTYYYRNQYIVTDTNLKLKYRGNTIDTISKAQIKLAYNAARNETKMAAPPVYVNRQAFAYKGLLFVNAASMGKFEDAKMWKQASLVDVYDLKNRSYIVSFYVYNVDGERLSHFTLQGNHFYGLIGTHLVSYRMSPLVLQRYSENTIKAKPTMVQRTKAATPDK</sequence>
<dbReference type="GO" id="GO:0030416">
    <property type="term" value="P:methylamine metabolic process"/>
    <property type="evidence" value="ECO:0007669"/>
    <property type="project" value="InterPro"/>
</dbReference>
<evidence type="ECO:0000256" key="5">
    <source>
        <dbReference type="SAM" id="Phobius"/>
    </source>
</evidence>
<feature type="domain" description="Methylamine utilisation protein MauE" evidence="6">
    <location>
        <begin position="9"/>
        <end position="135"/>
    </location>
</feature>
<comment type="subcellular location">
    <subcellularLocation>
        <location evidence="1">Membrane</location>
        <topology evidence="1">Multi-pass membrane protein</topology>
    </subcellularLocation>
</comment>
<feature type="transmembrane region" description="Helical" evidence="5">
    <location>
        <begin position="12"/>
        <end position="34"/>
    </location>
</feature>
<evidence type="ECO:0000259" key="6">
    <source>
        <dbReference type="Pfam" id="PF07291"/>
    </source>
</evidence>
<organism evidence="7 8">
    <name type="scientific">Flavobacterium silvisoli</name>
    <dbReference type="NCBI Taxonomy" id="2529433"/>
    <lineage>
        <taxon>Bacteria</taxon>
        <taxon>Pseudomonadati</taxon>
        <taxon>Bacteroidota</taxon>
        <taxon>Flavobacteriia</taxon>
        <taxon>Flavobacteriales</taxon>
        <taxon>Flavobacteriaceae</taxon>
        <taxon>Flavobacterium</taxon>
    </lineage>
</organism>
<dbReference type="GO" id="GO:0016020">
    <property type="term" value="C:membrane"/>
    <property type="evidence" value="ECO:0007669"/>
    <property type="project" value="UniProtKB-SubCell"/>
</dbReference>
<evidence type="ECO:0000256" key="2">
    <source>
        <dbReference type="ARBA" id="ARBA00022692"/>
    </source>
</evidence>
<evidence type="ECO:0000256" key="4">
    <source>
        <dbReference type="ARBA" id="ARBA00023136"/>
    </source>
</evidence>
<dbReference type="EMBL" id="SJPE01000009">
    <property type="protein sequence ID" value="TBX68356.1"/>
    <property type="molecule type" value="Genomic_DNA"/>
</dbReference>
<feature type="transmembrane region" description="Helical" evidence="5">
    <location>
        <begin position="77"/>
        <end position="99"/>
    </location>
</feature>
<dbReference type="Pfam" id="PF07291">
    <property type="entry name" value="MauE"/>
    <property type="match status" value="1"/>
</dbReference>
<feature type="transmembrane region" description="Helical" evidence="5">
    <location>
        <begin position="120"/>
        <end position="138"/>
    </location>
</feature>
<evidence type="ECO:0000313" key="7">
    <source>
        <dbReference type="EMBL" id="TBX68356.1"/>
    </source>
</evidence>
<gene>
    <name evidence="7" type="ORF">EZL74_08580</name>
</gene>
<reference evidence="7 8" key="1">
    <citation type="submission" date="2019-02" db="EMBL/GenBank/DDBJ databases">
        <title>Flavobacterium sp. RD-2-33 isolated from forest soil.</title>
        <authorList>
            <person name="Chaudhary D.K."/>
        </authorList>
    </citation>
    <scope>NUCLEOTIDE SEQUENCE [LARGE SCALE GENOMIC DNA]</scope>
    <source>
        <strain evidence="7 8">RD-2-33</strain>
    </source>
</reference>
<evidence type="ECO:0000313" key="8">
    <source>
        <dbReference type="Proteomes" id="UP000293300"/>
    </source>
</evidence>
<dbReference type="InterPro" id="IPR009908">
    <property type="entry name" value="Methylamine_util_MauE"/>
</dbReference>
<keyword evidence="2 5" id="KW-0812">Transmembrane</keyword>
<dbReference type="RefSeq" id="WP_131476200.1">
    <property type="nucleotide sequence ID" value="NZ_SJPE01000009.1"/>
</dbReference>
<feature type="transmembrane region" description="Helical" evidence="5">
    <location>
        <begin position="144"/>
        <end position="164"/>
    </location>
</feature>
<comment type="caution">
    <text evidence="7">The sequence shown here is derived from an EMBL/GenBank/DDBJ whole genome shotgun (WGS) entry which is preliminary data.</text>
</comment>
<keyword evidence="3 5" id="KW-1133">Transmembrane helix</keyword>
<evidence type="ECO:0000256" key="3">
    <source>
        <dbReference type="ARBA" id="ARBA00022989"/>
    </source>
</evidence>
<keyword evidence="8" id="KW-1185">Reference proteome</keyword>
<accession>A0A4Q9YX23</accession>
<dbReference type="AlphaFoldDB" id="A0A4Q9YX23"/>
<proteinExistence type="predicted"/>
<dbReference type="Proteomes" id="UP000293300">
    <property type="component" value="Unassembled WGS sequence"/>
</dbReference>